<feature type="coiled-coil region" evidence="1">
    <location>
        <begin position="30"/>
        <end position="64"/>
    </location>
</feature>
<dbReference type="AlphaFoldDB" id="A0ABD3FQS5"/>
<feature type="compositionally biased region" description="Basic and acidic residues" evidence="2">
    <location>
        <begin position="1"/>
        <end position="17"/>
    </location>
</feature>
<dbReference type="EMBL" id="JBIMZQ010000012">
    <property type="protein sequence ID" value="KAL3668105.1"/>
    <property type="molecule type" value="Genomic_DNA"/>
</dbReference>
<evidence type="ECO:0000313" key="4">
    <source>
        <dbReference type="Proteomes" id="UP001632037"/>
    </source>
</evidence>
<name>A0ABD3FQS5_9STRA</name>
<accession>A0ABD3FQS5</accession>
<protein>
    <submittedName>
        <fullName evidence="3">Uncharacterized protein</fullName>
    </submittedName>
</protein>
<organism evidence="3 4">
    <name type="scientific">Phytophthora oleae</name>
    <dbReference type="NCBI Taxonomy" id="2107226"/>
    <lineage>
        <taxon>Eukaryota</taxon>
        <taxon>Sar</taxon>
        <taxon>Stramenopiles</taxon>
        <taxon>Oomycota</taxon>
        <taxon>Peronosporomycetes</taxon>
        <taxon>Peronosporales</taxon>
        <taxon>Peronosporaceae</taxon>
        <taxon>Phytophthora</taxon>
    </lineage>
</organism>
<feature type="region of interest" description="Disordered" evidence="2">
    <location>
        <begin position="1"/>
        <end position="30"/>
    </location>
</feature>
<evidence type="ECO:0000256" key="2">
    <source>
        <dbReference type="SAM" id="MobiDB-lite"/>
    </source>
</evidence>
<keyword evidence="4" id="KW-1185">Reference proteome</keyword>
<feature type="coiled-coil region" evidence="1">
    <location>
        <begin position="202"/>
        <end position="250"/>
    </location>
</feature>
<proteinExistence type="predicted"/>
<sequence length="362" mass="41767">MHETMRSLRSLEGHQSDRTASASPLSHDALRNLTHERKDVDARIHEYEQQIAELYEENQQEKLKNEMLSECLRDQKHAKAKLMKACKHVKQELQAVKDSGLSQMLVDIETRCDDLEKEKAQVMEELLAERSLRAEQETKQKSISKQLDDLILESTKWEDIVSRKDKKLQLSRDQICEQQLAIENLKADLKIKERRVNRPQELSGEEEEIKQLRSTINVFRSKVGEFQNELQQLKTENEFLREQLTSQHGARGLEDEDSSCAAQETYKKLLIQVRLIKRKILALKELVQTYEDTNTVNINLLDGGSSFYEECVDDDTLASHSCERKLMHLSGSVLEVARYLSELQEVVEDACARLIGSTCALQ</sequence>
<dbReference type="Proteomes" id="UP001632037">
    <property type="component" value="Unassembled WGS sequence"/>
</dbReference>
<dbReference type="Gene3D" id="1.20.5.1700">
    <property type="match status" value="1"/>
</dbReference>
<comment type="caution">
    <text evidence="3">The sequence shown here is derived from an EMBL/GenBank/DDBJ whole genome shotgun (WGS) entry which is preliminary data.</text>
</comment>
<feature type="coiled-coil region" evidence="1">
    <location>
        <begin position="105"/>
        <end position="132"/>
    </location>
</feature>
<keyword evidence="1" id="KW-0175">Coiled coil</keyword>
<gene>
    <name evidence="3" type="ORF">V7S43_006969</name>
</gene>
<evidence type="ECO:0000313" key="3">
    <source>
        <dbReference type="EMBL" id="KAL3668105.1"/>
    </source>
</evidence>
<reference evidence="3 4" key="1">
    <citation type="submission" date="2024-09" db="EMBL/GenBank/DDBJ databases">
        <title>Genome sequencing and assembly of Phytophthora oleae, isolate VK10A, causative agent of rot of olive drupes.</title>
        <authorList>
            <person name="Conti Taguali S."/>
            <person name="Riolo M."/>
            <person name="La Spada F."/>
            <person name="Cacciola S.O."/>
            <person name="Dionisio G."/>
        </authorList>
    </citation>
    <scope>NUCLEOTIDE SEQUENCE [LARGE SCALE GENOMIC DNA]</scope>
    <source>
        <strain evidence="3 4">VK10A</strain>
    </source>
</reference>
<evidence type="ECO:0000256" key="1">
    <source>
        <dbReference type="SAM" id="Coils"/>
    </source>
</evidence>